<accession>A0AAE0YGQ8</accession>
<evidence type="ECO:0000313" key="2">
    <source>
        <dbReference type="Proteomes" id="UP001283361"/>
    </source>
</evidence>
<reference evidence="1" key="1">
    <citation type="journal article" date="2023" name="G3 (Bethesda)">
        <title>A reference genome for the long-term kleptoplast-retaining sea slug Elysia crispata morphotype clarki.</title>
        <authorList>
            <person name="Eastman K.E."/>
            <person name="Pendleton A.L."/>
            <person name="Shaikh M.A."/>
            <person name="Suttiyut T."/>
            <person name="Ogas R."/>
            <person name="Tomko P."/>
            <person name="Gavelis G."/>
            <person name="Widhalm J.R."/>
            <person name="Wisecaver J.H."/>
        </authorList>
    </citation>
    <scope>NUCLEOTIDE SEQUENCE</scope>
    <source>
        <strain evidence="1">ECLA1</strain>
    </source>
</reference>
<dbReference type="EMBL" id="JAWDGP010006253">
    <property type="protein sequence ID" value="KAK3744682.1"/>
    <property type="molecule type" value="Genomic_DNA"/>
</dbReference>
<dbReference type="AlphaFoldDB" id="A0AAE0YGQ8"/>
<gene>
    <name evidence="1" type="ORF">RRG08_062331</name>
</gene>
<keyword evidence="2" id="KW-1185">Reference proteome</keyword>
<protein>
    <submittedName>
        <fullName evidence="1">Uncharacterized protein</fullName>
    </submittedName>
</protein>
<dbReference type="Proteomes" id="UP001283361">
    <property type="component" value="Unassembled WGS sequence"/>
</dbReference>
<sequence>MGENEVSTHGDFCGFNVSVTISVNVNFQTFQYLYKILNYQHKSPAWQPRFVLHYQYHSVLSFFYVCVPKDEEKVMTVDNCIDKTLLTTEPEDDLDISIFHSEPPDQPGDREITLEERRQSINQSRSTSGDAIFKEQLLPLGATSLSCGCSEYSGDLVPDRARILRPLVFWRSAPLRVSLL</sequence>
<evidence type="ECO:0000313" key="1">
    <source>
        <dbReference type="EMBL" id="KAK3744682.1"/>
    </source>
</evidence>
<proteinExistence type="predicted"/>
<comment type="caution">
    <text evidence="1">The sequence shown here is derived from an EMBL/GenBank/DDBJ whole genome shotgun (WGS) entry which is preliminary data.</text>
</comment>
<name>A0AAE0YGQ8_9GAST</name>
<organism evidence="1 2">
    <name type="scientific">Elysia crispata</name>
    <name type="common">lettuce slug</name>
    <dbReference type="NCBI Taxonomy" id="231223"/>
    <lineage>
        <taxon>Eukaryota</taxon>
        <taxon>Metazoa</taxon>
        <taxon>Spiralia</taxon>
        <taxon>Lophotrochozoa</taxon>
        <taxon>Mollusca</taxon>
        <taxon>Gastropoda</taxon>
        <taxon>Heterobranchia</taxon>
        <taxon>Euthyneura</taxon>
        <taxon>Panpulmonata</taxon>
        <taxon>Sacoglossa</taxon>
        <taxon>Placobranchoidea</taxon>
        <taxon>Plakobranchidae</taxon>
        <taxon>Elysia</taxon>
    </lineage>
</organism>